<keyword evidence="3 9" id="KW-0548">Nucleotidyltransferase</keyword>
<comment type="catalytic activity">
    <reaction evidence="7">
        <text>DNA(n) + a 2'-deoxyribonucleoside 5'-triphosphate = DNA(n+1) + diphosphate</text>
        <dbReference type="Rhea" id="RHEA:22508"/>
        <dbReference type="Rhea" id="RHEA-COMP:17339"/>
        <dbReference type="Rhea" id="RHEA-COMP:17340"/>
        <dbReference type="ChEBI" id="CHEBI:33019"/>
        <dbReference type="ChEBI" id="CHEBI:61560"/>
        <dbReference type="ChEBI" id="CHEBI:173112"/>
        <dbReference type="EC" id="2.7.7.7"/>
    </reaction>
</comment>
<dbReference type="EC" id="2.7.7.7" evidence="1"/>
<dbReference type="PANTHER" id="PTHR34388:SF1">
    <property type="entry name" value="DNA POLYMERASE III SUBUNIT DELTA"/>
    <property type="match status" value="1"/>
</dbReference>
<dbReference type="GO" id="GO:0006261">
    <property type="term" value="P:DNA-templated DNA replication"/>
    <property type="evidence" value="ECO:0007669"/>
    <property type="project" value="TreeGrafter"/>
</dbReference>
<dbReference type="PANTHER" id="PTHR34388">
    <property type="entry name" value="DNA POLYMERASE III SUBUNIT DELTA"/>
    <property type="match status" value="1"/>
</dbReference>
<dbReference type="Gene3D" id="1.20.272.10">
    <property type="match status" value="1"/>
</dbReference>
<evidence type="ECO:0000256" key="3">
    <source>
        <dbReference type="ARBA" id="ARBA00022695"/>
    </source>
</evidence>
<sequence>MFHPLLERQLKDRQLRPLYLFYGEEEFLAARALRALEQALTQQTGEAPTKVIREAFEVELGEFFAQARTATLWGASQLMVLRRVETYPVKALAAVTAYLEHPAPRTLVVLYAPSLKTREVEQHAVWGRLAREGAALGFFRLRENELIPWLTAEAKRQGKILAPEAARRLVEMVGDNLGELHQELQKLILFAGPDDTLTPQQVSQLASHSRSYNIFALVEALGEAKATRRLAALDHLLDLGEPPARILVMLARQLRLLMRYKEKAPHTSPGELSKILGVPPGLLKRLGQQAEAFSLKALKRRLALLHQADLSLKTSAGNPRVWLEWVLMQMGPGV</sequence>
<gene>
    <name evidence="9" type="primary">holA</name>
    <name evidence="9" type="ORF">ENW48_03415</name>
</gene>
<dbReference type="Pfam" id="PF21694">
    <property type="entry name" value="DNA_pol3_delta_C"/>
    <property type="match status" value="1"/>
</dbReference>
<comment type="similarity">
    <text evidence="6">Belongs to the DNA polymerase HolA subunit family.</text>
</comment>
<evidence type="ECO:0000256" key="5">
    <source>
        <dbReference type="ARBA" id="ARBA00022932"/>
    </source>
</evidence>
<dbReference type="AlphaFoldDB" id="A0A7C5AKZ6"/>
<evidence type="ECO:0000313" key="9">
    <source>
        <dbReference type="EMBL" id="HGZ11251.1"/>
    </source>
</evidence>
<comment type="caution">
    <text evidence="9">The sequence shown here is derived from an EMBL/GenBank/DDBJ whole genome shotgun (WGS) entry which is preliminary data.</text>
</comment>
<dbReference type="InterPro" id="IPR008921">
    <property type="entry name" value="DNA_pol3_clamp-load_cplx_C"/>
</dbReference>
<evidence type="ECO:0000256" key="1">
    <source>
        <dbReference type="ARBA" id="ARBA00012417"/>
    </source>
</evidence>
<name>A0A7C5AKZ6_9BACT</name>
<dbReference type="Gene3D" id="3.40.50.300">
    <property type="entry name" value="P-loop containing nucleotide triphosphate hydrolases"/>
    <property type="match status" value="1"/>
</dbReference>
<evidence type="ECO:0000256" key="2">
    <source>
        <dbReference type="ARBA" id="ARBA00022679"/>
    </source>
</evidence>
<evidence type="ECO:0000259" key="8">
    <source>
        <dbReference type="Pfam" id="PF21694"/>
    </source>
</evidence>
<proteinExistence type="inferred from homology"/>
<dbReference type="SUPFAM" id="SSF52540">
    <property type="entry name" value="P-loop containing nucleoside triphosphate hydrolases"/>
    <property type="match status" value="1"/>
</dbReference>
<protein>
    <recommendedName>
        <fullName evidence="1">DNA-directed DNA polymerase</fullName>
        <ecNumber evidence="1">2.7.7.7</ecNumber>
    </recommendedName>
</protein>
<organism evidence="9">
    <name type="scientific">Desulfobacca acetoxidans</name>
    <dbReference type="NCBI Taxonomy" id="60893"/>
    <lineage>
        <taxon>Bacteria</taxon>
        <taxon>Pseudomonadati</taxon>
        <taxon>Thermodesulfobacteriota</taxon>
        <taxon>Desulfobaccia</taxon>
        <taxon>Desulfobaccales</taxon>
        <taxon>Desulfobaccaceae</taxon>
        <taxon>Desulfobacca</taxon>
    </lineage>
</organism>
<evidence type="ECO:0000256" key="4">
    <source>
        <dbReference type="ARBA" id="ARBA00022705"/>
    </source>
</evidence>
<dbReference type="Gene3D" id="1.10.8.60">
    <property type="match status" value="1"/>
</dbReference>
<feature type="domain" description="DNA polymerase III delta subunit-like C-terminal" evidence="8">
    <location>
        <begin position="213"/>
        <end position="330"/>
    </location>
</feature>
<dbReference type="GO" id="GO:0009360">
    <property type="term" value="C:DNA polymerase III complex"/>
    <property type="evidence" value="ECO:0007669"/>
    <property type="project" value="TreeGrafter"/>
</dbReference>
<keyword evidence="2 9" id="KW-0808">Transferase</keyword>
<dbReference type="InterPro" id="IPR048466">
    <property type="entry name" value="DNA_pol3_delta-like_C"/>
</dbReference>
<keyword evidence="5" id="KW-0239">DNA-directed DNA polymerase</keyword>
<dbReference type="InterPro" id="IPR027417">
    <property type="entry name" value="P-loop_NTPase"/>
</dbReference>
<evidence type="ECO:0000256" key="7">
    <source>
        <dbReference type="ARBA" id="ARBA00049244"/>
    </source>
</evidence>
<dbReference type="GO" id="GO:0003677">
    <property type="term" value="F:DNA binding"/>
    <property type="evidence" value="ECO:0007669"/>
    <property type="project" value="InterPro"/>
</dbReference>
<keyword evidence="4" id="KW-0235">DNA replication</keyword>
<dbReference type="GO" id="GO:0003887">
    <property type="term" value="F:DNA-directed DNA polymerase activity"/>
    <property type="evidence" value="ECO:0007669"/>
    <property type="project" value="UniProtKB-KW"/>
</dbReference>
<dbReference type="NCBIfam" id="TIGR01128">
    <property type="entry name" value="holA"/>
    <property type="match status" value="1"/>
</dbReference>
<accession>A0A7C5AKZ6</accession>
<reference evidence="9" key="1">
    <citation type="journal article" date="2020" name="mSystems">
        <title>Genome- and Community-Level Interaction Insights into Carbon Utilization and Element Cycling Functions of Hydrothermarchaeota in Hydrothermal Sediment.</title>
        <authorList>
            <person name="Zhou Z."/>
            <person name="Liu Y."/>
            <person name="Xu W."/>
            <person name="Pan J."/>
            <person name="Luo Z.H."/>
            <person name="Li M."/>
        </authorList>
    </citation>
    <scope>NUCLEOTIDE SEQUENCE [LARGE SCALE GENOMIC DNA]</scope>
    <source>
        <strain evidence="9">SpSt-853</strain>
    </source>
</reference>
<dbReference type="EMBL" id="DTKJ01000021">
    <property type="protein sequence ID" value="HGZ11251.1"/>
    <property type="molecule type" value="Genomic_DNA"/>
</dbReference>
<dbReference type="SUPFAM" id="SSF48019">
    <property type="entry name" value="post-AAA+ oligomerization domain-like"/>
    <property type="match status" value="1"/>
</dbReference>
<evidence type="ECO:0000256" key="6">
    <source>
        <dbReference type="ARBA" id="ARBA00034754"/>
    </source>
</evidence>
<dbReference type="InterPro" id="IPR005790">
    <property type="entry name" value="DNA_polIII_delta"/>
</dbReference>